<keyword evidence="6" id="KW-1185">Reference proteome</keyword>
<organism evidence="5 6">
    <name type="scientific">Marinobacter zhanjiangensis</name>
    <dbReference type="NCBI Taxonomy" id="578215"/>
    <lineage>
        <taxon>Bacteria</taxon>
        <taxon>Pseudomonadati</taxon>
        <taxon>Pseudomonadota</taxon>
        <taxon>Gammaproteobacteria</taxon>
        <taxon>Pseudomonadales</taxon>
        <taxon>Marinobacteraceae</taxon>
        <taxon>Marinobacter</taxon>
    </lineage>
</organism>
<dbReference type="Gene3D" id="3.40.190.10">
    <property type="entry name" value="Periplasmic binding protein-like II"/>
    <property type="match status" value="2"/>
</dbReference>
<accession>A0ABQ3AL94</accession>
<dbReference type="Proteomes" id="UP000601597">
    <property type="component" value="Unassembled WGS sequence"/>
</dbReference>
<evidence type="ECO:0000256" key="4">
    <source>
        <dbReference type="SAM" id="SignalP"/>
    </source>
</evidence>
<dbReference type="InterPro" id="IPR005950">
    <property type="entry name" value="ModA"/>
</dbReference>
<evidence type="ECO:0000256" key="3">
    <source>
        <dbReference type="ARBA" id="ARBA00022729"/>
    </source>
</evidence>
<dbReference type="PIRSF" id="PIRSF004846">
    <property type="entry name" value="ModA"/>
    <property type="match status" value="1"/>
</dbReference>
<comment type="similarity">
    <text evidence="1">Belongs to the bacterial solute-binding protein ModA family.</text>
</comment>
<dbReference type="InterPro" id="IPR044084">
    <property type="entry name" value="AvModA-like_subst-bd"/>
</dbReference>
<evidence type="ECO:0000313" key="5">
    <source>
        <dbReference type="EMBL" id="GGY59722.1"/>
    </source>
</evidence>
<dbReference type="RefSeq" id="WP_189571672.1">
    <property type="nucleotide sequence ID" value="NZ_BMXV01000001.1"/>
</dbReference>
<dbReference type="CDD" id="cd13539">
    <property type="entry name" value="PBP2_AvModA"/>
    <property type="match status" value="1"/>
</dbReference>
<dbReference type="PANTHER" id="PTHR30632">
    <property type="entry name" value="MOLYBDATE-BINDING PERIPLASMIC PROTEIN"/>
    <property type="match status" value="1"/>
</dbReference>
<protein>
    <submittedName>
        <fullName evidence="5">Molybdate ABC transporter substrate-binding protein</fullName>
    </submittedName>
</protein>
<comment type="caution">
    <text evidence="5">The sequence shown here is derived from an EMBL/GenBank/DDBJ whole genome shotgun (WGS) entry which is preliminary data.</text>
</comment>
<name>A0ABQ3AL94_9GAMM</name>
<dbReference type="EMBL" id="BMXV01000001">
    <property type="protein sequence ID" value="GGY59722.1"/>
    <property type="molecule type" value="Genomic_DNA"/>
</dbReference>
<dbReference type="Pfam" id="PF13531">
    <property type="entry name" value="SBP_bac_11"/>
    <property type="match status" value="1"/>
</dbReference>
<dbReference type="InterPro" id="IPR050682">
    <property type="entry name" value="ModA/WtpA"/>
</dbReference>
<keyword evidence="3 4" id="KW-0732">Signal</keyword>
<evidence type="ECO:0000256" key="1">
    <source>
        <dbReference type="ARBA" id="ARBA00009175"/>
    </source>
</evidence>
<proteinExistence type="inferred from homology"/>
<keyword evidence="2" id="KW-0479">Metal-binding</keyword>
<dbReference type="PANTHER" id="PTHR30632:SF14">
    <property type="entry name" value="TUNGSTATE_MOLYBDATE_CHROMATE-BINDING PROTEIN MODA"/>
    <property type="match status" value="1"/>
</dbReference>
<feature type="chain" id="PRO_5047321254" evidence="4">
    <location>
        <begin position="21"/>
        <end position="249"/>
    </location>
</feature>
<dbReference type="SUPFAM" id="SSF53850">
    <property type="entry name" value="Periplasmic binding protein-like II"/>
    <property type="match status" value="1"/>
</dbReference>
<sequence length="249" mass="26862">MRITLLCCLLTLSLATPASALTVAAASSLRLAMAPLTEAFEQKYPETPVTMIFGASGKLATQIVNGAPYDVFLSADTAYPQQLVGLDSASSKPEIYALGRLVLWHADPQREALTPEALGRDAIQRIAIAQPRHAPYGQRAREALQSLGLWQDLQPKLVYGENIGQTAAMVESGAADAGLIAWSLTYSPELAGRPFTLLPRDLHGPLAMAMVITNHGAENPASQRFRDFMQSARAGAILRQYGFETPDRD</sequence>
<feature type="signal peptide" evidence="4">
    <location>
        <begin position="1"/>
        <end position="20"/>
    </location>
</feature>
<evidence type="ECO:0000313" key="6">
    <source>
        <dbReference type="Proteomes" id="UP000601597"/>
    </source>
</evidence>
<gene>
    <name evidence="5" type="primary">modA</name>
    <name evidence="5" type="ORF">GCM10007071_02640</name>
</gene>
<reference evidence="6" key="1">
    <citation type="journal article" date="2019" name="Int. J. Syst. Evol. Microbiol.">
        <title>The Global Catalogue of Microorganisms (GCM) 10K type strain sequencing project: providing services to taxonomists for standard genome sequencing and annotation.</title>
        <authorList>
            <consortium name="The Broad Institute Genomics Platform"/>
            <consortium name="The Broad Institute Genome Sequencing Center for Infectious Disease"/>
            <person name="Wu L."/>
            <person name="Ma J."/>
        </authorList>
    </citation>
    <scope>NUCLEOTIDE SEQUENCE [LARGE SCALE GENOMIC DNA]</scope>
    <source>
        <strain evidence="6">KCTC 22280</strain>
    </source>
</reference>
<evidence type="ECO:0000256" key="2">
    <source>
        <dbReference type="ARBA" id="ARBA00022723"/>
    </source>
</evidence>
<dbReference type="NCBIfam" id="TIGR01256">
    <property type="entry name" value="modA"/>
    <property type="match status" value="1"/>
</dbReference>